<name>A0A699S7E1_TANCI</name>
<feature type="non-terminal residue" evidence="2">
    <location>
        <position position="1"/>
    </location>
</feature>
<feature type="compositionally biased region" description="Basic and acidic residues" evidence="1">
    <location>
        <begin position="56"/>
        <end position="77"/>
    </location>
</feature>
<dbReference type="AlphaFoldDB" id="A0A699S7E1"/>
<proteinExistence type="predicted"/>
<feature type="compositionally biased region" description="Basic and acidic residues" evidence="1">
    <location>
        <begin position="31"/>
        <end position="42"/>
    </location>
</feature>
<sequence>DVEKIVEDEDEESYASAFANSVFLNEEEDFDTRLEPESHTENSETVVDDDDDDDMEEKKDDTKDDDNHDNDNDDHTNHTLVKTQVTGSLENRNEKIQTPIPSPPRSPRTDLSSDKTIFKELMASVSPTPATTSQDLSKSKRISSKYKHILGAIHRICRHQDNLTRVIADTIIKERDTFLAFVPVLISIEIIDHASTIIE</sequence>
<evidence type="ECO:0000256" key="1">
    <source>
        <dbReference type="SAM" id="MobiDB-lite"/>
    </source>
</evidence>
<protein>
    <submittedName>
        <fullName evidence="2">Uncharacterized protein</fullName>
    </submittedName>
</protein>
<evidence type="ECO:0000313" key="2">
    <source>
        <dbReference type="EMBL" id="GFC93426.1"/>
    </source>
</evidence>
<accession>A0A699S7E1</accession>
<feature type="compositionally biased region" description="Acidic residues" evidence="1">
    <location>
        <begin position="46"/>
        <end position="55"/>
    </location>
</feature>
<feature type="compositionally biased region" description="Polar residues" evidence="1">
    <location>
        <begin position="80"/>
        <end position="90"/>
    </location>
</feature>
<gene>
    <name evidence="2" type="ORF">Tci_865396</name>
</gene>
<feature type="region of interest" description="Disordered" evidence="1">
    <location>
        <begin position="1"/>
        <end position="112"/>
    </location>
</feature>
<reference evidence="2" key="1">
    <citation type="journal article" date="2019" name="Sci. Rep.">
        <title>Draft genome of Tanacetum cinerariifolium, the natural source of mosquito coil.</title>
        <authorList>
            <person name="Yamashiro T."/>
            <person name="Shiraishi A."/>
            <person name="Satake H."/>
            <person name="Nakayama K."/>
        </authorList>
    </citation>
    <scope>NUCLEOTIDE SEQUENCE</scope>
</reference>
<organism evidence="2">
    <name type="scientific">Tanacetum cinerariifolium</name>
    <name type="common">Dalmatian daisy</name>
    <name type="synonym">Chrysanthemum cinerariifolium</name>
    <dbReference type="NCBI Taxonomy" id="118510"/>
    <lineage>
        <taxon>Eukaryota</taxon>
        <taxon>Viridiplantae</taxon>
        <taxon>Streptophyta</taxon>
        <taxon>Embryophyta</taxon>
        <taxon>Tracheophyta</taxon>
        <taxon>Spermatophyta</taxon>
        <taxon>Magnoliopsida</taxon>
        <taxon>eudicotyledons</taxon>
        <taxon>Gunneridae</taxon>
        <taxon>Pentapetalae</taxon>
        <taxon>asterids</taxon>
        <taxon>campanulids</taxon>
        <taxon>Asterales</taxon>
        <taxon>Asteraceae</taxon>
        <taxon>Asteroideae</taxon>
        <taxon>Anthemideae</taxon>
        <taxon>Anthemidinae</taxon>
        <taxon>Tanacetum</taxon>
    </lineage>
</organism>
<comment type="caution">
    <text evidence="2">The sequence shown here is derived from an EMBL/GenBank/DDBJ whole genome shotgun (WGS) entry which is preliminary data.</text>
</comment>
<feature type="compositionally biased region" description="Acidic residues" evidence="1">
    <location>
        <begin position="1"/>
        <end position="13"/>
    </location>
</feature>
<dbReference type="EMBL" id="BKCJ011143233">
    <property type="protein sequence ID" value="GFC93426.1"/>
    <property type="molecule type" value="Genomic_DNA"/>
</dbReference>